<keyword evidence="3" id="KW-1185">Reference proteome</keyword>
<evidence type="ECO:0000259" key="1">
    <source>
        <dbReference type="Pfam" id="PF13175"/>
    </source>
</evidence>
<dbReference type="PANTHER" id="PTHR43581">
    <property type="entry name" value="ATP/GTP PHOSPHATASE"/>
    <property type="match status" value="1"/>
</dbReference>
<dbReference type="Gene3D" id="3.40.50.300">
    <property type="entry name" value="P-loop containing nucleotide triphosphate hydrolases"/>
    <property type="match status" value="1"/>
</dbReference>
<accession>A0ABT9BG45</accession>
<dbReference type="SUPFAM" id="SSF52540">
    <property type="entry name" value="P-loop containing nucleoside triphosphate hydrolases"/>
    <property type="match status" value="1"/>
</dbReference>
<protein>
    <submittedName>
        <fullName evidence="2">AAA family ATPase</fullName>
    </submittedName>
</protein>
<name>A0ABT9BG45_9BACT</name>
<comment type="caution">
    <text evidence="2">The sequence shown here is derived from an EMBL/GenBank/DDBJ whole genome shotgun (WGS) entry which is preliminary data.</text>
</comment>
<evidence type="ECO:0000313" key="3">
    <source>
        <dbReference type="Proteomes" id="UP001176429"/>
    </source>
</evidence>
<gene>
    <name evidence="2" type="ORF">Q5H93_20985</name>
</gene>
<dbReference type="PANTHER" id="PTHR43581:SF4">
    <property type="entry name" value="ATP_GTP PHOSPHATASE"/>
    <property type="match status" value="1"/>
</dbReference>
<dbReference type="RefSeq" id="WP_305008664.1">
    <property type="nucleotide sequence ID" value="NZ_JAUQSY010000018.1"/>
</dbReference>
<dbReference type="InterPro" id="IPR027417">
    <property type="entry name" value="P-loop_NTPase"/>
</dbReference>
<dbReference type="InterPro" id="IPR051396">
    <property type="entry name" value="Bact_Antivir_Def_Nuclease"/>
</dbReference>
<proteinExistence type="predicted"/>
<reference evidence="2" key="1">
    <citation type="submission" date="2023-07" db="EMBL/GenBank/DDBJ databases">
        <authorList>
            <person name="Kim M.K."/>
        </authorList>
    </citation>
    <scope>NUCLEOTIDE SEQUENCE</scope>
    <source>
        <strain evidence="2">ASUV-10-1</strain>
    </source>
</reference>
<dbReference type="CDD" id="cd00267">
    <property type="entry name" value="ABC_ATPase"/>
    <property type="match status" value="1"/>
</dbReference>
<dbReference type="Pfam" id="PF13175">
    <property type="entry name" value="AAA_15"/>
    <property type="match status" value="1"/>
</dbReference>
<sequence>MNVILNRIGPIAKANISLDKRFYVFVGYNNSGKTYASYALWSLYATQRRRYIHNTKSTPISFPDFAGNNIEVPITTEKISQVASDYSKNLSLGLSNIFNVSPDNPAFKKARITLTGDYEKEWLKSRHKVLFGKSFQDKTSNQYILEKKSGEANFILSETPFIDAPNSKIFGSLKFTLTSAMLGNLKESVTDIVDFTIQETLFRFHHTPFFLPANRIFFPSYFKYIYSTEAKEFQSVRRQFRYTNELDLDAISEYPHTEPVNQLIEAISSLPRLQARTQYSDLLLELEEIISGQLTFSQKEGIAPIDFKLRLDGGDDIDMYLASSSSNQLSLLYLYFKYWATPDYNFLIIDEPEENLHPKNQIKVANILINFANRGTNKVLITTHSPLVAETINNNMFLSYLKEKQSLQATDYPNKDYITENALKSKAYGVYFFSDGQVSEYKPDDYGVYFRDFVQEESKIRETSDFLRHKISSLKNKHD</sequence>
<dbReference type="Proteomes" id="UP001176429">
    <property type="component" value="Unassembled WGS sequence"/>
</dbReference>
<feature type="domain" description="Endonuclease GajA/Old nuclease/RecF-like AAA" evidence="1">
    <location>
        <begin position="12"/>
        <end position="388"/>
    </location>
</feature>
<evidence type="ECO:0000313" key="2">
    <source>
        <dbReference type="EMBL" id="MDO7877234.1"/>
    </source>
</evidence>
<dbReference type="InterPro" id="IPR041685">
    <property type="entry name" value="AAA_GajA/Old/RecF-like"/>
</dbReference>
<dbReference type="EMBL" id="JAUQSY010000018">
    <property type="protein sequence ID" value="MDO7877234.1"/>
    <property type="molecule type" value="Genomic_DNA"/>
</dbReference>
<organism evidence="2 3">
    <name type="scientific">Hymenobacter aranciens</name>
    <dbReference type="NCBI Taxonomy" id="3063996"/>
    <lineage>
        <taxon>Bacteria</taxon>
        <taxon>Pseudomonadati</taxon>
        <taxon>Bacteroidota</taxon>
        <taxon>Cytophagia</taxon>
        <taxon>Cytophagales</taxon>
        <taxon>Hymenobacteraceae</taxon>
        <taxon>Hymenobacter</taxon>
    </lineage>
</organism>